<feature type="transmembrane region" description="Helical" evidence="11">
    <location>
        <begin position="139"/>
        <end position="159"/>
    </location>
</feature>
<evidence type="ECO:0000256" key="5">
    <source>
        <dbReference type="ARBA" id="ARBA00022741"/>
    </source>
</evidence>
<evidence type="ECO:0000313" key="14">
    <source>
        <dbReference type="Proteomes" id="UP000694412"/>
    </source>
</evidence>
<dbReference type="PROSITE" id="PS00455">
    <property type="entry name" value="AMP_BINDING"/>
    <property type="match status" value="1"/>
</dbReference>
<dbReference type="InterPro" id="IPR000873">
    <property type="entry name" value="AMP-dep_synth/lig_dom"/>
</dbReference>
<sequence>MLSLLLGAIGGGLILYGLWGHSAAIGSALLAAIGGGLILYGLWDYTAAIGSVLWASIGGAVLLLASIGAILLLYNLWGHMGAIRTMLLGSIGGGLLLYTLWDYTAAIGSVLWASIGGAVLLLASIGLSLSLCTLWIHMGAIRTVLLAAIGGGLLLYTLWDYTAAIGSVLWASIWGAVLLLASIGAALSLCTLWIPYLYADLKAFLTLLSSSLRSRWRLSRRPPLTLLRRFLYHAGRRPQHPMLLYRDQLFTYRDMDLWSNRAARSFALQLGCNGGGCVAVFLPNVPVYVCTWLALAKLGCAMACINCNLKGRALLHAIRAAGPAAVLSCNELHVAIEEVLPALQQDGVRVFYLDPTSPTPGVPALQPHIESCSDDPVPDRYRTGTTGSSKAVYIYTSGTTGLPKAAVITEMKVLLVASLAQMCGLRGDDVVLTTLPLYHSAGLLIGVGGCIEVGATCVLRSKFSASQFWADCRKYNVTVIQYVGELLRYLCNTPKSPSDRDHNVRLAIGNGLRGNVWTEFLQRFGPIEISEFYGATEGNAGFINYTGKVGAVGRANVFLKVFSSFELIQYDVEQDEPVRNQDGFCIRVRPGETGLLVIRITRNTPFHGYAGDKSRTEKKILRDVFDKGDSYFNSGDLLMMDRERFLYFQDRVGDTFRWKGENVATTEVEAALSMVDFIQEVNVYGVAVPGEQQRGAENPPKWLNLELLTQNRSPLGFITTKTGLRRHQDG</sequence>
<evidence type="ECO:0000256" key="9">
    <source>
        <dbReference type="ARBA" id="ARBA00041297"/>
    </source>
</evidence>
<comment type="similarity">
    <text evidence="1">Belongs to the ATP-dependent AMP-binding enzyme family.</text>
</comment>
<keyword evidence="3" id="KW-0436">Ligase</keyword>
<evidence type="ECO:0000259" key="12">
    <source>
        <dbReference type="Pfam" id="PF00501"/>
    </source>
</evidence>
<evidence type="ECO:0000256" key="8">
    <source>
        <dbReference type="ARBA" id="ARBA00036527"/>
    </source>
</evidence>
<comment type="catalytic activity">
    <reaction evidence="8">
        <text>a very long-chain fatty acid + ATP + CoA = a very long-chain fatty acyl-CoA + AMP + diphosphate</text>
        <dbReference type="Rhea" id="RHEA:54536"/>
        <dbReference type="ChEBI" id="CHEBI:30616"/>
        <dbReference type="ChEBI" id="CHEBI:33019"/>
        <dbReference type="ChEBI" id="CHEBI:57287"/>
        <dbReference type="ChEBI" id="CHEBI:58950"/>
        <dbReference type="ChEBI" id="CHEBI:138261"/>
        <dbReference type="ChEBI" id="CHEBI:456215"/>
    </reaction>
    <physiologicalReaction direction="left-to-right" evidence="8">
        <dbReference type="Rhea" id="RHEA:54537"/>
    </physiologicalReaction>
</comment>
<dbReference type="GO" id="GO:0005324">
    <property type="term" value="F:long-chain fatty acid transmembrane transporter activity"/>
    <property type="evidence" value="ECO:0007669"/>
    <property type="project" value="TreeGrafter"/>
</dbReference>
<feature type="transmembrane region" description="Helical" evidence="11">
    <location>
        <begin position="81"/>
        <end position="101"/>
    </location>
</feature>
<evidence type="ECO:0000256" key="7">
    <source>
        <dbReference type="ARBA" id="ARBA00023098"/>
    </source>
</evidence>
<dbReference type="GeneTree" id="ENSGT00940000157947"/>
<feature type="transmembrane region" description="Helical" evidence="11">
    <location>
        <begin position="47"/>
        <end position="74"/>
    </location>
</feature>
<keyword evidence="11" id="KW-0472">Membrane</keyword>
<gene>
    <name evidence="13" type="primary">LOC107307400</name>
</gene>
<proteinExistence type="inferred from homology"/>
<evidence type="ECO:0000256" key="1">
    <source>
        <dbReference type="ARBA" id="ARBA00006432"/>
    </source>
</evidence>
<dbReference type="PANTHER" id="PTHR43107:SF4">
    <property type="entry name" value="LONG-CHAIN FATTY ACID TRANSPORT PROTEIN 2"/>
    <property type="match status" value="1"/>
</dbReference>
<dbReference type="Ensembl" id="ENSCJPT00005011636.1">
    <property type="protein sequence ID" value="ENSCJPP00005007527.1"/>
    <property type="gene ID" value="ENSCJPG00005006919.1"/>
</dbReference>
<dbReference type="Pfam" id="PF00501">
    <property type="entry name" value="AMP-binding"/>
    <property type="match status" value="1"/>
</dbReference>
<keyword evidence="14" id="KW-1185">Reference proteome</keyword>
<comment type="catalytic activity">
    <reaction evidence="10">
        <text>tetracosanoate + ATP + CoA = tetracosanoyl-CoA + AMP + diphosphate</text>
        <dbReference type="Rhea" id="RHEA:33639"/>
        <dbReference type="ChEBI" id="CHEBI:30616"/>
        <dbReference type="ChEBI" id="CHEBI:31014"/>
        <dbReference type="ChEBI" id="CHEBI:33019"/>
        <dbReference type="ChEBI" id="CHEBI:57287"/>
        <dbReference type="ChEBI" id="CHEBI:65052"/>
        <dbReference type="ChEBI" id="CHEBI:456215"/>
    </reaction>
    <physiologicalReaction direction="left-to-right" evidence="10">
        <dbReference type="Rhea" id="RHEA:33640"/>
    </physiologicalReaction>
</comment>
<dbReference type="RefSeq" id="XP_015706398.1">
    <property type="nucleotide sequence ID" value="XM_015850912.2"/>
</dbReference>
<reference evidence="13" key="2">
    <citation type="submission" date="2025-09" db="UniProtKB">
        <authorList>
            <consortium name="Ensembl"/>
        </authorList>
    </citation>
    <scope>IDENTIFICATION</scope>
</reference>
<dbReference type="InterPro" id="IPR020845">
    <property type="entry name" value="AMP-binding_CS"/>
</dbReference>
<evidence type="ECO:0000256" key="4">
    <source>
        <dbReference type="ARBA" id="ARBA00022692"/>
    </source>
</evidence>
<feature type="transmembrane region" description="Helical" evidence="11">
    <location>
        <begin position="171"/>
        <end position="198"/>
    </location>
</feature>
<organism evidence="13 14">
    <name type="scientific">Coturnix japonica</name>
    <name type="common">Japanese quail</name>
    <name type="synonym">Coturnix coturnix japonica</name>
    <dbReference type="NCBI Taxonomy" id="93934"/>
    <lineage>
        <taxon>Eukaryota</taxon>
        <taxon>Metazoa</taxon>
        <taxon>Chordata</taxon>
        <taxon>Craniata</taxon>
        <taxon>Vertebrata</taxon>
        <taxon>Euteleostomi</taxon>
        <taxon>Archelosauria</taxon>
        <taxon>Archosauria</taxon>
        <taxon>Dinosauria</taxon>
        <taxon>Saurischia</taxon>
        <taxon>Theropoda</taxon>
        <taxon>Coelurosauria</taxon>
        <taxon>Aves</taxon>
        <taxon>Neognathae</taxon>
        <taxon>Galloanserae</taxon>
        <taxon>Galliformes</taxon>
        <taxon>Phasianidae</taxon>
        <taxon>Perdicinae</taxon>
        <taxon>Coturnix</taxon>
    </lineage>
</organism>
<evidence type="ECO:0000313" key="13">
    <source>
        <dbReference type="Ensembl" id="ENSCJPP00005007527.1"/>
    </source>
</evidence>
<dbReference type="GO" id="GO:0004467">
    <property type="term" value="F:long-chain fatty acid-CoA ligase activity"/>
    <property type="evidence" value="ECO:0007669"/>
    <property type="project" value="TreeGrafter"/>
</dbReference>
<keyword evidence="4 11" id="KW-0812">Transmembrane</keyword>
<dbReference type="FunFam" id="3.40.50.12780:FF:000005">
    <property type="entry name" value="Solute carrier family 27 member 6"/>
    <property type="match status" value="1"/>
</dbReference>
<dbReference type="PANTHER" id="PTHR43107">
    <property type="entry name" value="LONG-CHAIN FATTY ACID TRANSPORT PROTEIN"/>
    <property type="match status" value="1"/>
</dbReference>
<dbReference type="GO" id="GO:0000166">
    <property type="term" value="F:nucleotide binding"/>
    <property type="evidence" value="ECO:0007669"/>
    <property type="project" value="UniProtKB-KW"/>
</dbReference>
<dbReference type="InterPro" id="IPR042099">
    <property type="entry name" value="ANL_N_sf"/>
</dbReference>
<evidence type="ECO:0000256" key="3">
    <source>
        <dbReference type="ARBA" id="ARBA00022598"/>
    </source>
</evidence>
<dbReference type="GeneID" id="107307400"/>
<keyword evidence="6 11" id="KW-1133">Transmembrane helix</keyword>
<dbReference type="AlphaFoldDB" id="A0A8C2T4T6"/>
<evidence type="ECO:0000256" key="6">
    <source>
        <dbReference type="ARBA" id="ARBA00022989"/>
    </source>
</evidence>
<dbReference type="KEGG" id="cjo:107307400"/>
<evidence type="ECO:0000256" key="10">
    <source>
        <dbReference type="ARBA" id="ARBA00048666"/>
    </source>
</evidence>
<dbReference type="SUPFAM" id="SSF56801">
    <property type="entry name" value="Acetyl-CoA synthetase-like"/>
    <property type="match status" value="1"/>
</dbReference>
<keyword evidence="5" id="KW-0547">Nucleotide-binding</keyword>
<dbReference type="GO" id="GO:0005789">
    <property type="term" value="C:endoplasmic reticulum membrane"/>
    <property type="evidence" value="ECO:0007669"/>
    <property type="project" value="TreeGrafter"/>
</dbReference>
<dbReference type="Proteomes" id="UP000694412">
    <property type="component" value="Unassembled WGS sequence"/>
</dbReference>
<dbReference type="GO" id="GO:0008206">
    <property type="term" value="P:bile acid metabolic process"/>
    <property type="evidence" value="ECO:0007669"/>
    <property type="project" value="TreeGrafter"/>
</dbReference>
<evidence type="ECO:0000256" key="2">
    <source>
        <dbReference type="ARBA" id="ARBA00022448"/>
    </source>
</evidence>
<dbReference type="GO" id="GO:0044539">
    <property type="term" value="P:long-chain fatty acid import into cell"/>
    <property type="evidence" value="ECO:0007669"/>
    <property type="project" value="TreeGrafter"/>
</dbReference>
<name>A0A8C2T4T6_COTJA</name>
<accession>A0A8C2T4T6</accession>
<reference evidence="13" key="1">
    <citation type="submission" date="2025-08" db="UniProtKB">
        <authorList>
            <consortium name="Ensembl"/>
        </authorList>
    </citation>
    <scope>IDENTIFICATION</scope>
</reference>
<dbReference type="Gene3D" id="3.40.50.12780">
    <property type="entry name" value="N-terminal domain of ligase-like"/>
    <property type="match status" value="1"/>
</dbReference>
<keyword evidence="2" id="KW-0813">Transport</keyword>
<keyword evidence="7" id="KW-0443">Lipid metabolism</keyword>
<feature type="transmembrane region" description="Helical" evidence="11">
    <location>
        <begin position="107"/>
        <end position="127"/>
    </location>
</feature>
<evidence type="ECO:0000256" key="11">
    <source>
        <dbReference type="SAM" id="Phobius"/>
    </source>
</evidence>
<dbReference type="OrthoDB" id="288590at2759"/>
<protein>
    <recommendedName>
        <fullName evidence="9">Long-chain-fatty-acid--CoA ligase</fullName>
    </recommendedName>
</protein>
<feature type="domain" description="AMP-dependent synthetase/ligase" evidence="12">
    <location>
        <begin position="233"/>
        <end position="599"/>
    </location>
</feature>
<dbReference type="GO" id="GO:0005886">
    <property type="term" value="C:plasma membrane"/>
    <property type="evidence" value="ECO:0007669"/>
    <property type="project" value="TreeGrafter"/>
</dbReference>